<dbReference type="STRING" id="1617426.TR69_WS6001001214"/>
<sequence length="186" mass="20520">MEFLQQQFTFTVSGAALVGIILLGIVSLISVFMLILRLIHKIRTLQTPKYGFLGKPLYALVLVAVAGTITYFSYSFSSQPDFQIQASRTVTAEIKTSTVSTNGGMSIVSFEAIPYVNGIPYYGDSGEFDILWNITGPVRIDKFEYGKTRADRSGFSESLQAGSYTARAVIVYEGRSYTFNQPFSVP</sequence>
<name>A0A136LX42_9BACT</name>
<protein>
    <submittedName>
        <fullName evidence="2">Uncharacterized protein</fullName>
    </submittedName>
</protein>
<gene>
    <name evidence="2" type="ORF">TR69_WS6001001214</name>
</gene>
<keyword evidence="1" id="KW-1133">Transmembrane helix</keyword>
<keyword evidence="1" id="KW-0812">Transmembrane</keyword>
<evidence type="ECO:0000256" key="1">
    <source>
        <dbReference type="SAM" id="Phobius"/>
    </source>
</evidence>
<dbReference type="EMBL" id="JYNZ01000004">
    <property type="protein sequence ID" value="KXK26219.1"/>
    <property type="molecule type" value="Genomic_DNA"/>
</dbReference>
<comment type="caution">
    <text evidence="2">The sequence shown here is derived from an EMBL/GenBank/DDBJ whole genome shotgun (WGS) entry which is preliminary data.</text>
</comment>
<feature type="transmembrane region" description="Helical" evidence="1">
    <location>
        <begin position="57"/>
        <end position="74"/>
    </location>
</feature>
<evidence type="ECO:0000313" key="2">
    <source>
        <dbReference type="EMBL" id="KXK26219.1"/>
    </source>
</evidence>
<accession>A0A136LX42</accession>
<reference evidence="2 3" key="1">
    <citation type="submission" date="2015-02" db="EMBL/GenBank/DDBJ databases">
        <title>Improved understanding of the partial-nitritation anammox process through 23 genomes representing the majority of the microbial community.</title>
        <authorList>
            <person name="Speth D.R."/>
            <person name="In T Zandt M."/>
            <person name="Guerrero Cruz S."/>
            <person name="Jetten M.S."/>
            <person name="Dutilh B.E."/>
        </authorList>
    </citation>
    <scope>NUCLEOTIDE SEQUENCE [LARGE SCALE GENOMIC DNA]</scope>
    <source>
        <strain evidence="2">OLB20</strain>
    </source>
</reference>
<evidence type="ECO:0000313" key="3">
    <source>
        <dbReference type="Proteomes" id="UP000070457"/>
    </source>
</evidence>
<dbReference type="Proteomes" id="UP000070457">
    <property type="component" value="Unassembled WGS sequence"/>
</dbReference>
<dbReference type="AlphaFoldDB" id="A0A136LX42"/>
<keyword evidence="1" id="KW-0472">Membrane</keyword>
<feature type="transmembrane region" description="Helical" evidence="1">
    <location>
        <begin position="12"/>
        <end position="36"/>
    </location>
</feature>
<organism evidence="2 3">
    <name type="scientific">candidate division WS6 bacterium OLB20</name>
    <dbReference type="NCBI Taxonomy" id="1617426"/>
    <lineage>
        <taxon>Bacteria</taxon>
        <taxon>Candidatus Dojkabacteria</taxon>
    </lineage>
</organism>
<proteinExistence type="predicted"/>